<dbReference type="OrthoDB" id="673912at2"/>
<sequence length="217" mass="22496">MKSCTITLLSVALATTLFSCSMEMAVAPQQPVNQGPGQPTGPTTGSVEGNWNFVGMKVYTKSIITTSGAGGPDKTITISDYETINNAGTITFNNGKAITEGLTYEVNTILKAEAFMGGISTGPMQMPFAFTLPPMGSSATYKLIGSDSLYFDQGFVGVPGSNGIPAATTASGSHISWSGDTLLLSGTESLTHTEDVSGVTMTINDTGSQTVKLLKKK</sequence>
<feature type="signal peptide" evidence="1">
    <location>
        <begin position="1"/>
        <end position="19"/>
    </location>
</feature>
<dbReference type="AlphaFoldDB" id="A0A2P8HGJ0"/>
<dbReference type="PROSITE" id="PS51257">
    <property type="entry name" value="PROKAR_LIPOPROTEIN"/>
    <property type="match status" value="1"/>
</dbReference>
<dbReference type="EMBL" id="PYAW01000004">
    <property type="protein sequence ID" value="PSL45313.1"/>
    <property type="molecule type" value="Genomic_DNA"/>
</dbReference>
<accession>A0A2P8HGJ0</accession>
<name>A0A2P8HGJ0_CHINA</name>
<proteinExistence type="predicted"/>
<evidence type="ECO:0000313" key="3">
    <source>
        <dbReference type="Proteomes" id="UP000240971"/>
    </source>
</evidence>
<reference evidence="2 3" key="1">
    <citation type="submission" date="2018-03" db="EMBL/GenBank/DDBJ databases">
        <title>Genomic Encyclopedia of Archaeal and Bacterial Type Strains, Phase II (KMG-II): from individual species to whole genera.</title>
        <authorList>
            <person name="Goeker M."/>
        </authorList>
    </citation>
    <scope>NUCLEOTIDE SEQUENCE [LARGE SCALE GENOMIC DNA]</scope>
    <source>
        <strain evidence="2 3">DSM 24859</strain>
    </source>
</reference>
<organism evidence="2 3">
    <name type="scientific">Chitinophaga niastensis</name>
    <dbReference type="NCBI Taxonomy" id="536980"/>
    <lineage>
        <taxon>Bacteria</taxon>
        <taxon>Pseudomonadati</taxon>
        <taxon>Bacteroidota</taxon>
        <taxon>Chitinophagia</taxon>
        <taxon>Chitinophagales</taxon>
        <taxon>Chitinophagaceae</taxon>
        <taxon>Chitinophaga</taxon>
    </lineage>
</organism>
<comment type="caution">
    <text evidence="2">The sequence shown here is derived from an EMBL/GenBank/DDBJ whole genome shotgun (WGS) entry which is preliminary data.</text>
</comment>
<feature type="chain" id="PRO_5015139336" description="Lipocalin-like protein" evidence="1">
    <location>
        <begin position="20"/>
        <end position="217"/>
    </location>
</feature>
<evidence type="ECO:0000256" key="1">
    <source>
        <dbReference type="SAM" id="SignalP"/>
    </source>
</evidence>
<keyword evidence="3" id="KW-1185">Reference proteome</keyword>
<evidence type="ECO:0008006" key="4">
    <source>
        <dbReference type="Google" id="ProtNLM"/>
    </source>
</evidence>
<protein>
    <recommendedName>
        <fullName evidence="4">Lipocalin-like protein</fullName>
    </recommendedName>
</protein>
<keyword evidence="1" id="KW-0732">Signal</keyword>
<dbReference type="RefSeq" id="WP_106529658.1">
    <property type="nucleotide sequence ID" value="NZ_PYAW01000004.1"/>
</dbReference>
<evidence type="ECO:0000313" key="2">
    <source>
        <dbReference type="EMBL" id="PSL45313.1"/>
    </source>
</evidence>
<dbReference type="Proteomes" id="UP000240971">
    <property type="component" value="Unassembled WGS sequence"/>
</dbReference>
<gene>
    <name evidence="2" type="ORF">CLV51_10415</name>
</gene>